<reference evidence="3 4" key="1">
    <citation type="journal article" date="2019" name="PLoS Biol.">
        <title>Sex chromosomes control vertical transmission of feminizing Wolbachia symbionts in an isopod.</title>
        <authorList>
            <person name="Becking T."/>
            <person name="Chebbi M.A."/>
            <person name="Giraud I."/>
            <person name="Moumen B."/>
            <person name="Laverre T."/>
            <person name="Caubet Y."/>
            <person name="Peccoud J."/>
            <person name="Gilbert C."/>
            <person name="Cordaux R."/>
        </authorList>
    </citation>
    <scope>NUCLEOTIDE SEQUENCE [LARGE SCALE GENOMIC DNA]</scope>
    <source>
        <strain evidence="3">ANa2</strain>
        <tissue evidence="3">Whole body excluding digestive tract and cuticle</tissue>
    </source>
</reference>
<dbReference type="Proteomes" id="UP000326759">
    <property type="component" value="Unassembled WGS sequence"/>
</dbReference>
<dbReference type="PANTHER" id="PTHR43016:SF16">
    <property type="entry name" value="METALLOPROTEASE, PUTATIVE (AFU_ORTHOLOGUE AFUA_4G07610)-RELATED"/>
    <property type="match status" value="1"/>
</dbReference>
<dbReference type="AlphaFoldDB" id="A0A5N5SM67"/>
<protein>
    <recommendedName>
        <fullName evidence="2">Peptidase M16 C-terminal domain-containing protein</fullName>
    </recommendedName>
</protein>
<name>A0A5N5SM67_9CRUS</name>
<dbReference type="Pfam" id="PF05193">
    <property type="entry name" value="Peptidase_M16_C"/>
    <property type="match status" value="1"/>
</dbReference>
<comment type="caution">
    <text evidence="3">The sequence shown here is derived from an EMBL/GenBank/DDBJ whole genome shotgun (WGS) entry which is preliminary data.</text>
</comment>
<accession>A0A5N5SM67</accession>
<dbReference type="EMBL" id="SEYY01022969">
    <property type="protein sequence ID" value="KAB7495161.1"/>
    <property type="molecule type" value="Genomic_DNA"/>
</dbReference>
<gene>
    <name evidence="3" type="ORF">Anas_07456</name>
</gene>
<dbReference type="Gene3D" id="3.30.830.10">
    <property type="entry name" value="Metalloenzyme, LuxS/M16 peptidase-like"/>
    <property type="match status" value="1"/>
</dbReference>
<dbReference type="SUPFAM" id="SSF63411">
    <property type="entry name" value="LuxS/MPP-like metallohydrolase"/>
    <property type="match status" value="1"/>
</dbReference>
<dbReference type="OrthoDB" id="4953at2759"/>
<feature type="domain" description="Peptidase M16 C-terminal" evidence="2">
    <location>
        <begin position="174"/>
        <end position="202"/>
    </location>
</feature>
<dbReference type="GO" id="GO:0046872">
    <property type="term" value="F:metal ion binding"/>
    <property type="evidence" value="ECO:0007669"/>
    <property type="project" value="InterPro"/>
</dbReference>
<sequence length="203" mass="22864">MNFIKICVFALVFCGFVAALFATLLPQKHKNFQLLCETKSLSGDIPVYKFKSLRTGLHVILAKIEGPTVHGYFTIGTDHTAYTVETAGKDGFMNLLPIYLEHLLYPTLTDSGFITEVYHITGKGLDAGVVYSEMQARENTGSERTHNELIRILYPSPSGYRYETGGMLANLRNNITNEKIREYHKAMYRPENLYVIITGDINS</sequence>
<feature type="chain" id="PRO_5024278689" description="Peptidase M16 C-terminal domain-containing protein" evidence="1">
    <location>
        <begin position="20"/>
        <end position="203"/>
    </location>
</feature>
<proteinExistence type="predicted"/>
<keyword evidence="1" id="KW-0732">Signal</keyword>
<evidence type="ECO:0000313" key="3">
    <source>
        <dbReference type="EMBL" id="KAB7495161.1"/>
    </source>
</evidence>
<evidence type="ECO:0000256" key="1">
    <source>
        <dbReference type="SAM" id="SignalP"/>
    </source>
</evidence>
<evidence type="ECO:0000259" key="2">
    <source>
        <dbReference type="Pfam" id="PF05193"/>
    </source>
</evidence>
<organism evidence="3 4">
    <name type="scientific">Armadillidium nasatum</name>
    <dbReference type="NCBI Taxonomy" id="96803"/>
    <lineage>
        <taxon>Eukaryota</taxon>
        <taxon>Metazoa</taxon>
        <taxon>Ecdysozoa</taxon>
        <taxon>Arthropoda</taxon>
        <taxon>Crustacea</taxon>
        <taxon>Multicrustacea</taxon>
        <taxon>Malacostraca</taxon>
        <taxon>Eumalacostraca</taxon>
        <taxon>Peracarida</taxon>
        <taxon>Isopoda</taxon>
        <taxon>Oniscidea</taxon>
        <taxon>Crinocheta</taxon>
        <taxon>Armadillidiidae</taxon>
        <taxon>Armadillidium</taxon>
    </lineage>
</organism>
<evidence type="ECO:0000313" key="4">
    <source>
        <dbReference type="Proteomes" id="UP000326759"/>
    </source>
</evidence>
<dbReference type="InterPro" id="IPR011249">
    <property type="entry name" value="Metalloenz_LuxS/M16"/>
</dbReference>
<dbReference type="FunFam" id="3.30.830.10:FF:000015">
    <property type="entry name" value="Putative zinc metalloprotease"/>
    <property type="match status" value="1"/>
</dbReference>
<feature type="signal peptide" evidence="1">
    <location>
        <begin position="1"/>
        <end position="19"/>
    </location>
</feature>
<dbReference type="PANTHER" id="PTHR43016">
    <property type="entry name" value="PRESEQUENCE PROTEASE"/>
    <property type="match status" value="1"/>
</dbReference>
<dbReference type="InterPro" id="IPR007863">
    <property type="entry name" value="Peptidase_M16_C"/>
</dbReference>
<keyword evidence="4" id="KW-1185">Reference proteome</keyword>